<evidence type="ECO:0000313" key="2">
    <source>
        <dbReference type="EMBL" id="PWA42618.1"/>
    </source>
</evidence>
<dbReference type="AlphaFoldDB" id="A0A2U1L0V5"/>
<sequence>MTARTRRTLFPKVVIERDTDTDESSDDEEELEAENDVVESGDEEEEEEVENEGSDEKSDVKGKAPITISLKKVCKVLRIN</sequence>
<accession>A0A2U1L0V5</accession>
<proteinExistence type="predicted"/>
<reference evidence="2 3" key="1">
    <citation type="journal article" date="2018" name="Mol. Plant">
        <title>The genome of Artemisia annua provides insight into the evolution of Asteraceae family and artemisinin biosynthesis.</title>
        <authorList>
            <person name="Shen Q."/>
            <person name="Zhang L."/>
            <person name="Liao Z."/>
            <person name="Wang S."/>
            <person name="Yan T."/>
            <person name="Shi P."/>
            <person name="Liu M."/>
            <person name="Fu X."/>
            <person name="Pan Q."/>
            <person name="Wang Y."/>
            <person name="Lv Z."/>
            <person name="Lu X."/>
            <person name="Zhang F."/>
            <person name="Jiang W."/>
            <person name="Ma Y."/>
            <person name="Chen M."/>
            <person name="Hao X."/>
            <person name="Li L."/>
            <person name="Tang Y."/>
            <person name="Lv G."/>
            <person name="Zhou Y."/>
            <person name="Sun X."/>
            <person name="Brodelius P.E."/>
            <person name="Rose J.K.C."/>
            <person name="Tang K."/>
        </authorList>
    </citation>
    <scope>NUCLEOTIDE SEQUENCE [LARGE SCALE GENOMIC DNA]</scope>
    <source>
        <strain evidence="3">cv. Huhao1</strain>
        <tissue evidence="2">Leaf</tissue>
    </source>
</reference>
<gene>
    <name evidence="2" type="ORF">CTI12_AA542870</name>
</gene>
<keyword evidence="3" id="KW-1185">Reference proteome</keyword>
<dbReference type="STRING" id="35608.A0A2U1L0V5"/>
<comment type="caution">
    <text evidence="2">The sequence shown here is derived from an EMBL/GenBank/DDBJ whole genome shotgun (WGS) entry which is preliminary data.</text>
</comment>
<evidence type="ECO:0000313" key="3">
    <source>
        <dbReference type="Proteomes" id="UP000245207"/>
    </source>
</evidence>
<protein>
    <submittedName>
        <fullName evidence="2">Damaged DNA binding 2</fullName>
    </submittedName>
</protein>
<feature type="region of interest" description="Disordered" evidence="1">
    <location>
        <begin position="1"/>
        <end position="63"/>
    </location>
</feature>
<organism evidence="2 3">
    <name type="scientific">Artemisia annua</name>
    <name type="common">Sweet wormwood</name>
    <dbReference type="NCBI Taxonomy" id="35608"/>
    <lineage>
        <taxon>Eukaryota</taxon>
        <taxon>Viridiplantae</taxon>
        <taxon>Streptophyta</taxon>
        <taxon>Embryophyta</taxon>
        <taxon>Tracheophyta</taxon>
        <taxon>Spermatophyta</taxon>
        <taxon>Magnoliopsida</taxon>
        <taxon>eudicotyledons</taxon>
        <taxon>Gunneridae</taxon>
        <taxon>Pentapetalae</taxon>
        <taxon>asterids</taxon>
        <taxon>campanulids</taxon>
        <taxon>Asterales</taxon>
        <taxon>Asteraceae</taxon>
        <taxon>Asteroideae</taxon>
        <taxon>Anthemideae</taxon>
        <taxon>Artemisiinae</taxon>
        <taxon>Artemisia</taxon>
    </lineage>
</organism>
<name>A0A2U1L0V5_ARTAN</name>
<evidence type="ECO:0000256" key="1">
    <source>
        <dbReference type="SAM" id="MobiDB-lite"/>
    </source>
</evidence>
<dbReference type="Proteomes" id="UP000245207">
    <property type="component" value="Unassembled WGS sequence"/>
</dbReference>
<feature type="compositionally biased region" description="Acidic residues" evidence="1">
    <location>
        <begin position="19"/>
        <end position="53"/>
    </location>
</feature>
<dbReference type="EMBL" id="PKPP01012290">
    <property type="protein sequence ID" value="PWA42618.1"/>
    <property type="molecule type" value="Genomic_DNA"/>
</dbReference>